<dbReference type="GO" id="GO:0046429">
    <property type="term" value="F:4-hydroxy-3-methylbut-2-en-1-yl diphosphate synthase activity (ferredoxin)"/>
    <property type="evidence" value="ECO:0007669"/>
    <property type="project" value="InterPro"/>
</dbReference>
<dbReference type="InterPro" id="IPR058579">
    <property type="entry name" value="IspG_C"/>
</dbReference>
<keyword evidence="5" id="KW-0408">Iron</keyword>
<comment type="cofactor">
    <cofactor evidence="1">
        <name>[4Fe-4S] cluster</name>
        <dbReference type="ChEBI" id="CHEBI:49883"/>
    </cofactor>
</comment>
<name>A0A2V3IID7_9FLOR</name>
<evidence type="ECO:0000256" key="6">
    <source>
        <dbReference type="ARBA" id="ARBA00023014"/>
    </source>
</evidence>
<evidence type="ECO:0000256" key="8">
    <source>
        <dbReference type="SAM" id="MobiDB-lite"/>
    </source>
</evidence>
<dbReference type="GO" id="GO:0046872">
    <property type="term" value="F:metal ion binding"/>
    <property type="evidence" value="ECO:0007669"/>
    <property type="project" value="UniProtKB-KW"/>
</dbReference>
<dbReference type="STRING" id="448386.A0A2V3IID7"/>
<dbReference type="GO" id="GO:0051539">
    <property type="term" value="F:4 iron, 4 sulfur cluster binding"/>
    <property type="evidence" value="ECO:0007669"/>
    <property type="project" value="UniProtKB-KW"/>
</dbReference>
<dbReference type="HAMAP" id="MF_00159">
    <property type="entry name" value="IspG"/>
    <property type="match status" value="1"/>
</dbReference>
<keyword evidence="6" id="KW-0411">Iron-sulfur</keyword>
<dbReference type="InterPro" id="IPR045854">
    <property type="entry name" value="NO2/SO3_Rdtase_4Fe4S_sf"/>
</dbReference>
<dbReference type="NCBIfam" id="NF001540">
    <property type="entry name" value="PRK00366.1"/>
    <property type="match status" value="1"/>
</dbReference>
<dbReference type="GO" id="GO:0016114">
    <property type="term" value="P:terpenoid biosynthetic process"/>
    <property type="evidence" value="ECO:0007669"/>
    <property type="project" value="InterPro"/>
</dbReference>
<evidence type="ECO:0000256" key="4">
    <source>
        <dbReference type="ARBA" id="ARBA00023002"/>
    </source>
</evidence>
<feature type="region of interest" description="Disordered" evidence="8">
    <location>
        <begin position="107"/>
        <end position="127"/>
    </location>
</feature>
<dbReference type="Gene3D" id="3.30.413.10">
    <property type="entry name" value="Sulfite Reductase Hemoprotein, domain 1"/>
    <property type="match status" value="1"/>
</dbReference>
<dbReference type="InterPro" id="IPR058578">
    <property type="entry name" value="IspG_TIM"/>
</dbReference>
<keyword evidence="4" id="KW-0560">Oxidoreductase</keyword>
<reference evidence="11 12" key="1">
    <citation type="journal article" date="2018" name="Mol. Biol. Evol.">
        <title>Analysis of the draft genome of the red seaweed Gracilariopsis chorda provides insights into genome size evolution in Rhodophyta.</title>
        <authorList>
            <person name="Lee J."/>
            <person name="Yang E.C."/>
            <person name="Graf L."/>
            <person name="Yang J.H."/>
            <person name="Qiu H."/>
            <person name="Zel Zion U."/>
            <person name="Chan C.X."/>
            <person name="Stephens T.G."/>
            <person name="Weber A.P.M."/>
            <person name="Boo G.H."/>
            <person name="Boo S.M."/>
            <person name="Kim K.M."/>
            <person name="Shin Y."/>
            <person name="Jung M."/>
            <person name="Lee S.J."/>
            <person name="Yim H.S."/>
            <person name="Lee J.H."/>
            <person name="Bhattacharya D."/>
            <person name="Yoon H.S."/>
        </authorList>
    </citation>
    <scope>NUCLEOTIDE SEQUENCE [LARGE SCALE GENOMIC DNA]</scope>
    <source>
        <strain evidence="11 12">SKKU-2015</strain>
        <tissue evidence="11">Whole body</tissue>
    </source>
</reference>
<dbReference type="PANTHER" id="PTHR30454">
    <property type="entry name" value="4-HYDROXY-3-METHYLBUT-2-EN-1-YL DIPHOSPHATE SYNTHASE"/>
    <property type="match status" value="1"/>
</dbReference>
<proteinExistence type="inferred from homology"/>
<comment type="caution">
    <text evidence="11">The sequence shown here is derived from an EMBL/GenBank/DDBJ whole genome shotgun (WGS) entry which is preliminary data.</text>
</comment>
<dbReference type="AlphaFoldDB" id="A0A2V3IID7"/>
<dbReference type="Pfam" id="PF26540">
    <property type="entry name" value="GcpE_C"/>
    <property type="match status" value="1"/>
</dbReference>
<gene>
    <name evidence="11" type="ORF">BWQ96_08451</name>
</gene>
<evidence type="ECO:0000256" key="2">
    <source>
        <dbReference type="ARBA" id="ARBA00022485"/>
    </source>
</evidence>
<feature type="domain" description="IspG TIM-barrel" evidence="9">
    <location>
        <begin position="150"/>
        <end position="421"/>
    </location>
</feature>
<evidence type="ECO:0000256" key="1">
    <source>
        <dbReference type="ARBA" id="ARBA00001966"/>
    </source>
</evidence>
<dbReference type="InterPro" id="IPR011005">
    <property type="entry name" value="Dihydropteroate_synth-like_sf"/>
</dbReference>
<dbReference type="InterPro" id="IPR004588">
    <property type="entry name" value="IspG_bac-typ"/>
</dbReference>
<dbReference type="PANTHER" id="PTHR30454:SF0">
    <property type="entry name" value="4-HYDROXY-3-METHYLBUT-2-EN-1-YL DIPHOSPHATE SYNTHASE (FERREDOXIN), CHLOROPLASTIC"/>
    <property type="match status" value="1"/>
</dbReference>
<organism evidence="11 12">
    <name type="scientific">Gracilariopsis chorda</name>
    <dbReference type="NCBI Taxonomy" id="448386"/>
    <lineage>
        <taxon>Eukaryota</taxon>
        <taxon>Rhodophyta</taxon>
        <taxon>Florideophyceae</taxon>
        <taxon>Rhodymeniophycidae</taxon>
        <taxon>Gracilariales</taxon>
        <taxon>Gracilariaceae</taxon>
        <taxon>Gracilariopsis</taxon>
    </lineage>
</organism>
<keyword evidence="2" id="KW-0004">4Fe-4S</keyword>
<evidence type="ECO:0000259" key="10">
    <source>
        <dbReference type="Pfam" id="PF26540"/>
    </source>
</evidence>
<keyword evidence="3" id="KW-0479">Metal-binding</keyword>
<dbReference type="GO" id="GO:0019288">
    <property type="term" value="P:isopentenyl diphosphate biosynthetic process, methylerythritol 4-phosphate pathway"/>
    <property type="evidence" value="ECO:0007669"/>
    <property type="project" value="TreeGrafter"/>
</dbReference>
<evidence type="ECO:0000256" key="3">
    <source>
        <dbReference type="ARBA" id="ARBA00022723"/>
    </source>
</evidence>
<dbReference type="Gene3D" id="3.20.20.20">
    <property type="entry name" value="Dihydropteroate synthase-like"/>
    <property type="match status" value="1"/>
</dbReference>
<protein>
    <submittedName>
        <fullName evidence="11">4-hydroxy-3-methylbut-2-en-1-yl diphosphate synthase (Ferredoxin)</fullName>
    </submittedName>
</protein>
<sequence>MGGAGDTWPHGHVRGGALLGAERVAHTESRTVATSQRKLLRSTYAAVLSASVGAVEQQPTSDKFANLSAIMQTTLFVPSASRLVSSFTAPSQPCTSRRANGTRYAMPRMHDGPARPPPPPSLVKDKSFMSDQSGIAGLDMESGAIQRRETRAVRVGDVLIGGNNPVVVQSMINEDTLDIDGAVKSIREMHEAGCEIVRVTCVSMAHAHAIGFIKHKLRDEYQDVPLVADVHHNGLKIALEVAKHVDKVRINPGLYVFEKPDVKRTEYSKEEFESAKNKLRETLKPLIISLRDQDKALRIGVNHGSLSERMLFTYGDTPRGMVESALECIRVCEELKFGNIVVSMKASKVLVMLAAYRMLAKRMEAEGMQYPLHLGVTEAGDGEYGRIKSTLGIGTLLAEGLGDTIRVSLTEAPVKEIPVCYSILQGLGLRRTMVEYVACPSCGRTLFNLESVLHEVREATKHMPGLSIAVMGCIVNGPGEMADADYGYVGKKPGHISLYRGRTEIRTVAEERGVEELVKLLQEDGVWVEAPVQATEKELAGERV</sequence>
<dbReference type="OrthoDB" id="419345at2759"/>
<dbReference type="SUPFAM" id="SSF56014">
    <property type="entry name" value="Nitrite and sulphite reductase 4Fe-4S domain-like"/>
    <property type="match status" value="1"/>
</dbReference>
<evidence type="ECO:0000313" key="11">
    <source>
        <dbReference type="EMBL" id="PXF41832.1"/>
    </source>
</evidence>
<dbReference type="Proteomes" id="UP000247409">
    <property type="component" value="Unassembled WGS sequence"/>
</dbReference>
<evidence type="ECO:0000256" key="5">
    <source>
        <dbReference type="ARBA" id="ARBA00023004"/>
    </source>
</evidence>
<dbReference type="Pfam" id="PF04551">
    <property type="entry name" value="GcpE"/>
    <property type="match status" value="1"/>
</dbReference>
<dbReference type="FunFam" id="3.20.20.20:FF:000005">
    <property type="entry name" value="4-hydroxy-3-methylbut-2-en-1-yl diphosphate synthase (flavodoxin)"/>
    <property type="match status" value="1"/>
</dbReference>
<dbReference type="NCBIfam" id="TIGR00612">
    <property type="entry name" value="ispG_gcpE"/>
    <property type="match status" value="1"/>
</dbReference>
<feature type="domain" description="IspG C-terminal" evidence="10">
    <location>
        <begin position="435"/>
        <end position="522"/>
    </location>
</feature>
<evidence type="ECO:0000313" key="12">
    <source>
        <dbReference type="Proteomes" id="UP000247409"/>
    </source>
</evidence>
<dbReference type="EMBL" id="NBIV01000192">
    <property type="protein sequence ID" value="PXF41832.1"/>
    <property type="molecule type" value="Genomic_DNA"/>
</dbReference>
<evidence type="ECO:0000259" key="9">
    <source>
        <dbReference type="Pfam" id="PF04551"/>
    </source>
</evidence>
<keyword evidence="7" id="KW-0414">Isoprene biosynthesis</keyword>
<accession>A0A2V3IID7</accession>
<keyword evidence="12" id="KW-1185">Reference proteome</keyword>
<evidence type="ECO:0000256" key="7">
    <source>
        <dbReference type="ARBA" id="ARBA00023229"/>
    </source>
</evidence>